<evidence type="ECO:0000313" key="2">
    <source>
        <dbReference type="EMBL" id="KAK4095011.1"/>
    </source>
</evidence>
<proteinExistence type="predicted"/>
<dbReference type="EMBL" id="JAWRVI010000002">
    <property type="protein sequence ID" value="KAK4095011.1"/>
    <property type="molecule type" value="Genomic_DNA"/>
</dbReference>
<comment type="caution">
    <text evidence="2">The sequence shown here is derived from an EMBL/GenBank/DDBJ whole genome shotgun (WGS) entry which is preliminary data.</text>
</comment>
<dbReference type="Proteomes" id="UP001287286">
    <property type="component" value="Unassembled WGS sequence"/>
</dbReference>
<feature type="compositionally biased region" description="Basic and acidic residues" evidence="1">
    <location>
        <begin position="165"/>
        <end position="177"/>
    </location>
</feature>
<protein>
    <submittedName>
        <fullName evidence="2">Uncharacterized protein</fullName>
    </submittedName>
</protein>
<evidence type="ECO:0000313" key="3">
    <source>
        <dbReference type="Proteomes" id="UP001287286"/>
    </source>
</evidence>
<organism evidence="2 3">
    <name type="scientific">Purpureocillium lilacinum</name>
    <name type="common">Paecilomyces lilacinus</name>
    <dbReference type="NCBI Taxonomy" id="33203"/>
    <lineage>
        <taxon>Eukaryota</taxon>
        <taxon>Fungi</taxon>
        <taxon>Dikarya</taxon>
        <taxon>Ascomycota</taxon>
        <taxon>Pezizomycotina</taxon>
        <taxon>Sordariomycetes</taxon>
        <taxon>Hypocreomycetidae</taxon>
        <taxon>Hypocreales</taxon>
        <taxon>Ophiocordycipitaceae</taxon>
        <taxon>Purpureocillium</taxon>
    </lineage>
</organism>
<feature type="compositionally biased region" description="Basic and acidic residues" evidence="1">
    <location>
        <begin position="127"/>
        <end position="136"/>
    </location>
</feature>
<keyword evidence="3" id="KW-1185">Reference proteome</keyword>
<gene>
    <name evidence="2" type="ORF">Purlil1_707</name>
</gene>
<name>A0ABR0CGE4_PURLI</name>
<feature type="region of interest" description="Disordered" evidence="1">
    <location>
        <begin position="127"/>
        <end position="177"/>
    </location>
</feature>
<accession>A0ABR0CGE4</accession>
<evidence type="ECO:0000256" key="1">
    <source>
        <dbReference type="SAM" id="MobiDB-lite"/>
    </source>
</evidence>
<reference evidence="2 3" key="1">
    <citation type="journal article" date="2024" name="Microbiol. Resour. Announc.">
        <title>Genome annotations for the ascomycete fungi Trichoderma harzianum, Trichoderma aggressivum, and Purpureocillium lilacinum.</title>
        <authorList>
            <person name="Beijen E.P.W."/>
            <person name="Ohm R.A."/>
        </authorList>
    </citation>
    <scope>NUCLEOTIDE SEQUENCE [LARGE SCALE GENOMIC DNA]</scope>
    <source>
        <strain evidence="2 3">CBS 150709</strain>
    </source>
</reference>
<sequence>MDAAATHPSEGWMRAAAAAAHACTRAHGKWWWCGADCQTEAAPSGEGLQRGGFIVRPSIHPSRGRIVIRTDMHIVLGSWLAVTLPCLASKSPLLGRYMQVPCPHPEDATHVDDTLYISLLYTSSDKHRSGMQKEDMAGQSCRSSSLVPTQSGNRPTGEAQETETETVKDKRHEQERM</sequence>
<feature type="compositionally biased region" description="Polar residues" evidence="1">
    <location>
        <begin position="140"/>
        <end position="154"/>
    </location>
</feature>